<dbReference type="EC" id="2.3.1.39" evidence="1"/>
<dbReference type="SUPFAM" id="SSF51412">
    <property type="entry name" value="Inosine monophosphate dehydrogenase (IMPDH)"/>
    <property type="match status" value="1"/>
</dbReference>
<organism evidence="7 8">
    <name type="scientific">Streptomyces axinellae</name>
    <dbReference type="NCBI Taxonomy" id="552788"/>
    <lineage>
        <taxon>Bacteria</taxon>
        <taxon>Bacillati</taxon>
        <taxon>Actinomycetota</taxon>
        <taxon>Actinomycetes</taxon>
        <taxon>Kitasatosporales</taxon>
        <taxon>Streptomycetaceae</taxon>
        <taxon>Streptomyces</taxon>
    </lineage>
</organism>
<dbReference type="EMBL" id="BAAARJ010000008">
    <property type="protein sequence ID" value="GAA2614035.1"/>
    <property type="molecule type" value="Genomic_DNA"/>
</dbReference>
<dbReference type="PANTHER" id="PTHR42681">
    <property type="entry name" value="MALONYL-COA-ACYL CARRIER PROTEIN TRANSACYLASE, MITOCHONDRIAL"/>
    <property type="match status" value="1"/>
</dbReference>
<dbReference type="Proteomes" id="UP001501447">
    <property type="component" value="Unassembled WGS sequence"/>
</dbReference>
<evidence type="ECO:0000256" key="4">
    <source>
        <dbReference type="ARBA" id="ARBA00048462"/>
    </source>
</evidence>
<dbReference type="NCBIfam" id="TIGR02814">
    <property type="entry name" value="pfaD_fam"/>
    <property type="match status" value="1"/>
</dbReference>
<dbReference type="InterPro" id="IPR001227">
    <property type="entry name" value="Ac_transferase_dom_sf"/>
</dbReference>
<dbReference type="PANTHER" id="PTHR42681:SF1">
    <property type="entry name" value="MALONYL-COA-ACYL CARRIER PROTEIN TRANSACYLASE, MITOCHONDRIAL"/>
    <property type="match status" value="1"/>
</dbReference>
<dbReference type="InterPro" id="IPR013785">
    <property type="entry name" value="Aldolase_TIM"/>
</dbReference>
<keyword evidence="3" id="KW-0012">Acyltransferase</keyword>
<comment type="catalytic activity">
    <reaction evidence="4">
        <text>holo-[ACP] + malonyl-CoA = malonyl-[ACP] + CoA</text>
        <dbReference type="Rhea" id="RHEA:41792"/>
        <dbReference type="Rhea" id="RHEA-COMP:9623"/>
        <dbReference type="Rhea" id="RHEA-COMP:9685"/>
        <dbReference type="ChEBI" id="CHEBI:57287"/>
        <dbReference type="ChEBI" id="CHEBI:57384"/>
        <dbReference type="ChEBI" id="CHEBI:64479"/>
        <dbReference type="ChEBI" id="CHEBI:78449"/>
        <dbReference type="EC" id="2.3.1.39"/>
    </reaction>
</comment>
<keyword evidence="2" id="KW-0808">Transferase</keyword>
<dbReference type="SUPFAM" id="SSF55048">
    <property type="entry name" value="Probable ACP-binding domain of malonyl-CoA ACP transacylase"/>
    <property type="match status" value="2"/>
</dbReference>
<name>A0ABP6CGY0_9ACTN</name>
<protein>
    <recommendedName>
        <fullName evidence="1">[acyl-carrier-protein] S-malonyltransferase</fullName>
        <ecNumber evidence="1">2.3.1.39</ecNumber>
    </recommendedName>
</protein>
<evidence type="ECO:0000256" key="5">
    <source>
        <dbReference type="SAM" id="MobiDB-lite"/>
    </source>
</evidence>
<dbReference type="RefSeq" id="WP_344566047.1">
    <property type="nucleotide sequence ID" value="NZ_BAAARJ010000008.1"/>
</dbReference>
<comment type="caution">
    <text evidence="7">The sequence shown here is derived from an EMBL/GenBank/DDBJ whole genome shotgun (WGS) entry which is preliminary data.</text>
</comment>
<dbReference type="Gene3D" id="3.30.70.250">
    <property type="entry name" value="Malonyl-CoA ACP transacylase, ACP-binding"/>
    <property type="match status" value="1"/>
</dbReference>
<feature type="compositionally biased region" description="Basic and acidic residues" evidence="5">
    <location>
        <begin position="633"/>
        <end position="643"/>
    </location>
</feature>
<reference evidence="8" key="1">
    <citation type="journal article" date="2019" name="Int. J. Syst. Evol. Microbiol.">
        <title>The Global Catalogue of Microorganisms (GCM) 10K type strain sequencing project: providing services to taxonomists for standard genome sequencing and annotation.</title>
        <authorList>
            <consortium name="The Broad Institute Genomics Platform"/>
            <consortium name="The Broad Institute Genome Sequencing Center for Infectious Disease"/>
            <person name="Wu L."/>
            <person name="Ma J."/>
        </authorList>
    </citation>
    <scope>NUCLEOTIDE SEQUENCE [LARGE SCALE GENOMIC DNA]</scope>
    <source>
        <strain evidence="8">JCM 16373</strain>
    </source>
</reference>
<evidence type="ECO:0000256" key="2">
    <source>
        <dbReference type="ARBA" id="ARBA00022679"/>
    </source>
</evidence>
<dbReference type="InterPro" id="IPR014043">
    <property type="entry name" value="Acyl_transferase_dom"/>
</dbReference>
<dbReference type="Gene3D" id="3.20.20.70">
    <property type="entry name" value="Aldolase class I"/>
    <property type="match status" value="1"/>
</dbReference>
<evidence type="ECO:0000256" key="3">
    <source>
        <dbReference type="ARBA" id="ARBA00023315"/>
    </source>
</evidence>
<dbReference type="NCBIfam" id="TIGR00128">
    <property type="entry name" value="fabD"/>
    <property type="match status" value="1"/>
</dbReference>
<accession>A0ABP6CGY0</accession>
<evidence type="ECO:0000256" key="1">
    <source>
        <dbReference type="ARBA" id="ARBA00013258"/>
    </source>
</evidence>
<dbReference type="SUPFAM" id="SSF52151">
    <property type="entry name" value="FabD/lysophospholipase-like"/>
    <property type="match status" value="2"/>
</dbReference>
<feature type="region of interest" description="Disordered" evidence="5">
    <location>
        <begin position="625"/>
        <end position="657"/>
    </location>
</feature>
<dbReference type="InterPro" id="IPR016035">
    <property type="entry name" value="Acyl_Trfase/lysoPLipase"/>
</dbReference>
<dbReference type="Pfam" id="PF21607">
    <property type="entry name" value="FabD_helical_ins"/>
    <property type="match status" value="1"/>
</dbReference>
<proteinExistence type="predicted"/>
<dbReference type="InterPro" id="IPR016036">
    <property type="entry name" value="Malonyl_transacylase_ACP-bd"/>
</dbReference>
<dbReference type="InterPro" id="IPR004410">
    <property type="entry name" value="Malonyl_CoA-ACP_transAc_FabD"/>
</dbReference>
<feature type="domain" description="Malonyl-CoA:ACP transacylase (MAT)" evidence="6">
    <location>
        <begin position="10"/>
        <end position="305"/>
    </location>
</feature>
<sequence length="1088" mass="116448">MTVANPTVFMFAGQGSQFYGMGRELRTAHPVFEHTLRSLDTMFADAGLPGQLDELYRTDRSPRDSFDRFAHTHPAILMVELGLLDVLLAEGITPDCVLGTSLGEYAAATAAGVLDREDLTRAVTAQVRLTEDLCPPGGMLAVLADATRFDPEQPRWRGLELAAVNYARHFVVSGAPDALDAAERALSAEGTACQRLPVRYAFHSAQVDAVAEPYRRMMADIPLSAPKVDLVSCATGAVTDEVTPEHMWNTVRGPIRFQDAVRTLEARHDGVRYIDLGPSPTLANFAVQSFSTGSGARAGALLHPFEPPHTALAKIREMCRPARVPAPARPPAPAPVRRSAGPAALLFPGQGSQRRGMADGLFARFPGLVAEADDVLGYSVEELCRYDPRGELDRTEFTQPALFVANALHYRAWQREHGDRAAFFAGHSLGEYSALWAAGAFDFATGLRLVRKRGELMAAAPEGAMAAVVGLDEDQVRRVLSDGAPAAIDVANLNGAGQVVVSGPRQAVLGAKAAFLAAGATGYVPLRVSGAFHSRQMAAAAEDFAGFLAHPALRAPRLPVIANTTGAPYPDGDIRPALTAQLISPVRWEESVRYLLSQQVSELVEVGPGTVLTKLLDKIRTAAPTAPAVAAPPERKPDTDRRRTAATGTRTPDAPERALGSDRFRAAYGVRHAYVCGSMFRGIASEAMVARAARAGLLAFYGAGGLAPEAVDAALGRLRCEVGDRTFGASLSQGPGEEEVVDLLLSHGVSVLESSGSTDVTPALARYRLRGLARGADGEVVAHHRVLAKVTLPEAAEAFLRPVPDALVRALRGSGAVTAEQAELAALVPAADDICLEADSGGHTDRGALAVLLPTVLRLRARCGAEGVRVGAAGGLGTPEAVAAAFSLGADFVLTGSVNLCTAESGISDVAKDMLEGIAVGDTDYAPSAGGFETGGQTQVLRRGVFFPARARKLLELHRAHTSLEELDERTRDMLERRWFRRPLEQVWHDTRAYFAEHDPEEAERAERDPHHRMALVFRWYLAESQRLAIEGVEDRRVDFQIHCGPALAAFNDWVSGTDLQHWPDRHIDHIADRLMTAAAHHLAGVIQ</sequence>
<feature type="domain" description="Malonyl-CoA:ACP transacylase (MAT)" evidence="6">
    <location>
        <begin position="346"/>
        <end position="683"/>
    </location>
</feature>
<evidence type="ECO:0000313" key="8">
    <source>
        <dbReference type="Proteomes" id="UP001501447"/>
    </source>
</evidence>
<gene>
    <name evidence="7" type="ORF">GCM10009863_29710</name>
</gene>
<dbReference type="InterPro" id="IPR014179">
    <property type="entry name" value="PfaD-like_TIM-barrel"/>
</dbReference>
<dbReference type="SMART" id="SM00827">
    <property type="entry name" value="PKS_AT"/>
    <property type="match status" value="2"/>
</dbReference>
<dbReference type="InterPro" id="IPR049489">
    <property type="entry name" value="FabD-like_helical_ins"/>
</dbReference>
<dbReference type="Pfam" id="PF00698">
    <property type="entry name" value="Acyl_transf_1"/>
    <property type="match status" value="2"/>
</dbReference>
<keyword evidence="8" id="KW-1185">Reference proteome</keyword>
<evidence type="ECO:0000313" key="7">
    <source>
        <dbReference type="EMBL" id="GAA2614035.1"/>
    </source>
</evidence>
<dbReference type="Gene3D" id="3.40.366.10">
    <property type="entry name" value="Malonyl-Coenzyme A Acyl Carrier Protein, domain 2"/>
    <property type="match status" value="2"/>
</dbReference>
<evidence type="ECO:0000259" key="6">
    <source>
        <dbReference type="SMART" id="SM00827"/>
    </source>
</evidence>
<dbReference type="InterPro" id="IPR050858">
    <property type="entry name" value="Mal-CoA-ACP_Trans/PKS_FabD"/>
</dbReference>